<gene>
    <name evidence="2" type="ORF">ARMGADRAFT_1010954</name>
</gene>
<organism evidence="2 3">
    <name type="scientific">Armillaria gallica</name>
    <name type="common">Bulbous honey fungus</name>
    <name type="synonym">Armillaria bulbosa</name>
    <dbReference type="NCBI Taxonomy" id="47427"/>
    <lineage>
        <taxon>Eukaryota</taxon>
        <taxon>Fungi</taxon>
        <taxon>Dikarya</taxon>
        <taxon>Basidiomycota</taxon>
        <taxon>Agaricomycotina</taxon>
        <taxon>Agaricomycetes</taxon>
        <taxon>Agaricomycetidae</taxon>
        <taxon>Agaricales</taxon>
        <taxon>Marasmiineae</taxon>
        <taxon>Physalacriaceae</taxon>
        <taxon>Armillaria</taxon>
    </lineage>
</organism>
<sequence length="67" mass="7268">MNAAANTLPQPQATGGPQDAAATPNQGPETKRLVPRVALMNVADPAEVRRAEGLERQLQRRRPYLHA</sequence>
<dbReference type="EMBL" id="KZ293651">
    <property type="protein sequence ID" value="PBK96230.1"/>
    <property type="molecule type" value="Genomic_DNA"/>
</dbReference>
<feature type="region of interest" description="Disordered" evidence="1">
    <location>
        <begin position="1"/>
        <end position="34"/>
    </location>
</feature>
<feature type="compositionally biased region" description="Polar residues" evidence="1">
    <location>
        <begin position="1"/>
        <end position="15"/>
    </location>
</feature>
<evidence type="ECO:0000313" key="2">
    <source>
        <dbReference type="EMBL" id="PBK96230.1"/>
    </source>
</evidence>
<evidence type="ECO:0000256" key="1">
    <source>
        <dbReference type="SAM" id="MobiDB-lite"/>
    </source>
</evidence>
<proteinExistence type="predicted"/>
<accession>A0A2H3DQ94</accession>
<dbReference type="AlphaFoldDB" id="A0A2H3DQ94"/>
<keyword evidence="3" id="KW-1185">Reference proteome</keyword>
<dbReference type="InParanoid" id="A0A2H3DQ94"/>
<name>A0A2H3DQ94_ARMGA</name>
<protein>
    <submittedName>
        <fullName evidence="2">Uncharacterized protein</fullName>
    </submittedName>
</protein>
<evidence type="ECO:0000313" key="3">
    <source>
        <dbReference type="Proteomes" id="UP000217790"/>
    </source>
</evidence>
<dbReference type="Proteomes" id="UP000217790">
    <property type="component" value="Unassembled WGS sequence"/>
</dbReference>
<reference evidence="3" key="1">
    <citation type="journal article" date="2017" name="Nat. Ecol. Evol.">
        <title>Genome expansion and lineage-specific genetic innovations in the forest pathogenic fungi Armillaria.</title>
        <authorList>
            <person name="Sipos G."/>
            <person name="Prasanna A.N."/>
            <person name="Walter M.C."/>
            <person name="O'Connor E."/>
            <person name="Balint B."/>
            <person name="Krizsan K."/>
            <person name="Kiss B."/>
            <person name="Hess J."/>
            <person name="Varga T."/>
            <person name="Slot J."/>
            <person name="Riley R."/>
            <person name="Boka B."/>
            <person name="Rigling D."/>
            <person name="Barry K."/>
            <person name="Lee J."/>
            <person name="Mihaltcheva S."/>
            <person name="LaButti K."/>
            <person name="Lipzen A."/>
            <person name="Waldron R."/>
            <person name="Moloney N.M."/>
            <person name="Sperisen C."/>
            <person name="Kredics L."/>
            <person name="Vagvoelgyi C."/>
            <person name="Patrignani A."/>
            <person name="Fitzpatrick D."/>
            <person name="Nagy I."/>
            <person name="Doyle S."/>
            <person name="Anderson J.B."/>
            <person name="Grigoriev I.V."/>
            <person name="Gueldener U."/>
            <person name="Muensterkoetter M."/>
            <person name="Nagy L.G."/>
        </authorList>
    </citation>
    <scope>NUCLEOTIDE SEQUENCE [LARGE SCALE GENOMIC DNA]</scope>
    <source>
        <strain evidence="3">Ar21-2</strain>
    </source>
</reference>